<evidence type="ECO:0000313" key="2">
    <source>
        <dbReference type="EMBL" id="MBQ0959870.1"/>
    </source>
</evidence>
<proteinExistence type="predicted"/>
<evidence type="ECO:0000256" key="1">
    <source>
        <dbReference type="SAM" id="MobiDB-lite"/>
    </source>
</evidence>
<dbReference type="RefSeq" id="WP_210802545.1">
    <property type="nucleotide sequence ID" value="NZ_JAGQDE010000010.1"/>
</dbReference>
<dbReference type="AlphaFoldDB" id="A0A940YGU8"/>
<gene>
    <name evidence="2" type="ORF">KAK06_13035</name>
</gene>
<feature type="region of interest" description="Disordered" evidence="1">
    <location>
        <begin position="55"/>
        <end position="77"/>
    </location>
</feature>
<feature type="compositionally biased region" description="Low complexity" evidence="1">
    <location>
        <begin position="67"/>
        <end position="77"/>
    </location>
</feature>
<protein>
    <submittedName>
        <fullName evidence="2">Uncharacterized protein</fullName>
    </submittedName>
</protein>
<organism evidence="2 3">
    <name type="scientific">Ideonella aquatica</name>
    <dbReference type="NCBI Taxonomy" id="2824119"/>
    <lineage>
        <taxon>Bacteria</taxon>
        <taxon>Pseudomonadati</taxon>
        <taxon>Pseudomonadota</taxon>
        <taxon>Betaproteobacteria</taxon>
        <taxon>Burkholderiales</taxon>
        <taxon>Sphaerotilaceae</taxon>
        <taxon>Ideonella</taxon>
    </lineage>
</organism>
<sequence length="77" mass="7658">MSTHPTPASRRPGRPSPWSPLLVLGGSALAATLLIQLGTQLAAAADPVDALAARASRSTPEAPPPDAAAVAVVAQAR</sequence>
<name>A0A940YGU8_9BURK</name>
<evidence type="ECO:0000313" key="3">
    <source>
        <dbReference type="Proteomes" id="UP000678374"/>
    </source>
</evidence>
<comment type="caution">
    <text evidence="2">The sequence shown here is derived from an EMBL/GenBank/DDBJ whole genome shotgun (WGS) entry which is preliminary data.</text>
</comment>
<dbReference type="EMBL" id="JAGQDE010000010">
    <property type="protein sequence ID" value="MBQ0959870.1"/>
    <property type="molecule type" value="Genomic_DNA"/>
</dbReference>
<accession>A0A940YGU8</accession>
<dbReference type="Proteomes" id="UP000678374">
    <property type="component" value="Unassembled WGS sequence"/>
</dbReference>
<reference evidence="2" key="1">
    <citation type="submission" date="2021-04" db="EMBL/GenBank/DDBJ databases">
        <title>The genome sequence of Ideonella sp. 4Y11.</title>
        <authorList>
            <person name="Liu Y."/>
        </authorList>
    </citation>
    <scope>NUCLEOTIDE SEQUENCE</scope>
    <source>
        <strain evidence="2">4Y11</strain>
    </source>
</reference>
<keyword evidence="3" id="KW-1185">Reference proteome</keyword>